<dbReference type="InterPro" id="IPR023614">
    <property type="entry name" value="Porin_dom_sf"/>
</dbReference>
<evidence type="ECO:0000256" key="1">
    <source>
        <dbReference type="SAM" id="SignalP"/>
    </source>
</evidence>
<evidence type="ECO:0000313" key="3">
    <source>
        <dbReference type="Proteomes" id="UP000580839"/>
    </source>
</evidence>
<evidence type="ECO:0008006" key="4">
    <source>
        <dbReference type="Google" id="ProtNLM"/>
    </source>
</evidence>
<dbReference type="EMBL" id="JABFRW010000146">
    <property type="protein sequence ID" value="NOT34790.1"/>
    <property type="molecule type" value="Genomic_DNA"/>
</dbReference>
<protein>
    <recommendedName>
        <fullName evidence="4">Porin</fullName>
    </recommendedName>
</protein>
<feature type="signal peptide" evidence="1">
    <location>
        <begin position="1"/>
        <end position="28"/>
    </location>
</feature>
<evidence type="ECO:0000313" key="2">
    <source>
        <dbReference type="EMBL" id="NOT34790.1"/>
    </source>
</evidence>
<dbReference type="Gene3D" id="2.40.160.10">
    <property type="entry name" value="Porin"/>
    <property type="match status" value="1"/>
</dbReference>
<proteinExistence type="predicted"/>
<gene>
    <name evidence="2" type="ORF">HOP12_11550</name>
</gene>
<dbReference type="Pfam" id="PF07396">
    <property type="entry name" value="Porin_O_P"/>
    <property type="match status" value="1"/>
</dbReference>
<dbReference type="Proteomes" id="UP000580839">
    <property type="component" value="Unassembled WGS sequence"/>
</dbReference>
<dbReference type="InterPro" id="IPR010870">
    <property type="entry name" value="Porin_O/P"/>
</dbReference>
<dbReference type="AlphaFoldDB" id="A0A849STS4"/>
<keyword evidence="1" id="KW-0732">Signal</keyword>
<dbReference type="SUPFAM" id="SSF56935">
    <property type="entry name" value="Porins"/>
    <property type="match status" value="1"/>
</dbReference>
<reference evidence="2 3" key="1">
    <citation type="submission" date="2020-04" db="EMBL/GenBank/DDBJ databases">
        <title>Metagenomic profiling of ammonia- and methane-oxidizing microorganisms in a Dutch drinking water treatment plant.</title>
        <authorList>
            <person name="Poghosyan L."/>
            <person name="Leucker S."/>
        </authorList>
    </citation>
    <scope>NUCLEOTIDE SEQUENCE [LARGE SCALE GENOMIC DNA]</scope>
    <source>
        <strain evidence="2">S-RSF-IL-03</strain>
    </source>
</reference>
<accession>A0A849STS4</accession>
<organism evidence="2 3">
    <name type="scientific">Eiseniibacteriota bacterium</name>
    <dbReference type="NCBI Taxonomy" id="2212470"/>
    <lineage>
        <taxon>Bacteria</taxon>
        <taxon>Candidatus Eiseniibacteriota</taxon>
    </lineage>
</organism>
<feature type="chain" id="PRO_5032534162" description="Porin" evidence="1">
    <location>
        <begin position="29"/>
        <end position="425"/>
    </location>
</feature>
<name>A0A849STS4_UNCEI</name>
<comment type="caution">
    <text evidence="2">The sequence shown here is derived from an EMBL/GenBank/DDBJ whole genome shotgun (WGS) entry which is preliminary data.</text>
</comment>
<sequence>MPDVPRSPAARFLILAVLALVTPCAVRAQSTPESPATEASATEALGRIEGMSEQLQTLQSDVDKLKRFKFSGYVQARYEIGETSSDTVKSAGSPATLTLANRDRFYLRRARLKLTYDPTSRSHAVLYLNGASTGNTLNITLLEAYVSLLDPWTTDHRHQLWVGQMNVPFGWEVERSSSARELPERSRAENVLFPGERDRGVKLVNPWTPHFETTLGVFNGGGTLDATFGTEDPTRAKDLVGRARFSQGRFDVAVSGYRGSTLVPLTGGDVALDKTRFGADAQAYWELPSAGGGSLRAEWYAGTQPNADSLKTLVVAPTSGNPVTLLRAGADPSHLATEFHGGYVMWAQNLGDQAQLAARYEFFDPDDAVEHDQFERLSVGANFFYDGTTRLTLAYDIPRTDLRNASGGYDDPSDNLWTFQVQLRY</sequence>